<evidence type="ECO:0000313" key="4">
    <source>
        <dbReference type="Proteomes" id="UP000199065"/>
    </source>
</evidence>
<dbReference type="InterPro" id="IPR005545">
    <property type="entry name" value="YCII"/>
</dbReference>
<name>A0A1I2R4D6_9CORY</name>
<dbReference type="AlphaFoldDB" id="A0A1I2R4D6"/>
<proteinExistence type="inferred from homology"/>
<reference evidence="3 4" key="1">
    <citation type="submission" date="2016-10" db="EMBL/GenBank/DDBJ databases">
        <authorList>
            <person name="de Groot N.N."/>
        </authorList>
    </citation>
    <scope>NUCLEOTIDE SEQUENCE [LARGE SCALE GENOMIC DNA]</scope>
    <source>
        <strain>J11</strain>
        <strain evidence="4">PG 39</strain>
    </source>
</reference>
<feature type="domain" description="YCII-related" evidence="2">
    <location>
        <begin position="4"/>
        <end position="88"/>
    </location>
</feature>
<dbReference type="InterPro" id="IPR011008">
    <property type="entry name" value="Dimeric_a/b-barrel"/>
</dbReference>
<dbReference type="STRING" id="185761.SAMN05660282_00618"/>
<dbReference type="EMBL" id="FOPJ01000003">
    <property type="protein sequence ID" value="SFG35338.1"/>
    <property type="molecule type" value="Genomic_DNA"/>
</dbReference>
<accession>A0A1I2R4D6</accession>
<dbReference type="Proteomes" id="UP000199065">
    <property type="component" value="Unassembled WGS sequence"/>
</dbReference>
<dbReference type="RefSeq" id="WP_092284326.1">
    <property type="nucleotide sequence ID" value="NZ_FOPJ01000003.1"/>
</dbReference>
<keyword evidence="4" id="KW-1185">Reference proteome</keyword>
<evidence type="ECO:0000256" key="1">
    <source>
        <dbReference type="ARBA" id="ARBA00007689"/>
    </source>
</evidence>
<dbReference type="OrthoDB" id="8968203at2"/>
<gene>
    <name evidence="3" type="ORF">SAMN05660282_00618</name>
</gene>
<organism evidence="3 4">
    <name type="scientific">Corynebacterium spheniscorum</name>
    <dbReference type="NCBI Taxonomy" id="185761"/>
    <lineage>
        <taxon>Bacteria</taxon>
        <taxon>Bacillati</taxon>
        <taxon>Actinomycetota</taxon>
        <taxon>Actinomycetes</taxon>
        <taxon>Mycobacteriales</taxon>
        <taxon>Corynebacteriaceae</taxon>
        <taxon>Corynebacterium</taxon>
    </lineage>
</organism>
<evidence type="ECO:0000313" key="3">
    <source>
        <dbReference type="EMBL" id="SFG35338.1"/>
    </source>
</evidence>
<evidence type="ECO:0000259" key="2">
    <source>
        <dbReference type="Pfam" id="PF03795"/>
    </source>
</evidence>
<dbReference type="Gene3D" id="3.30.70.1060">
    <property type="entry name" value="Dimeric alpha+beta barrel"/>
    <property type="match status" value="1"/>
</dbReference>
<comment type="similarity">
    <text evidence="1">Belongs to the YciI family.</text>
</comment>
<protein>
    <recommendedName>
        <fullName evidence="2">YCII-related domain-containing protein</fullName>
    </recommendedName>
</protein>
<dbReference type="Pfam" id="PF03795">
    <property type="entry name" value="YCII"/>
    <property type="match status" value="1"/>
</dbReference>
<dbReference type="SUPFAM" id="SSF54909">
    <property type="entry name" value="Dimeric alpha+beta barrel"/>
    <property type="match status" value="1"/>
</dbReference>
<sequence>MNTFVILYHYAPDSQKILEIRPQHREFLKALKDEGKLIGSGPFTDGQGGALIVIRLPEPATAEDAAELMDRDPFHTGGAISARTIHSWDPVLNVFN</sequence>